<dbReference type="RefSeq" id="WP_057994294.1">
    <property type="nucleotide sequence ID" value="NZ_JAGGKH010000006.1"/>
</dbReference>
<sequence length="420" mass="48620">MNAAERLIQYLQEENISEAEKQLEQVISLGTDEEKLLSAEELARLGYLTESKELYESLLALYPEENELKLRLAEISIEMNDDEQAYAYLETITSDDPEYVSALLIEADLYQMQGLYEVSEHKLLLAKELLPQEPVIDFALAELYMTQGRFLEASRYYTLLLEKDEQEFAGMNVHSRMAEALSAGGAFEEALPFYQKALDRKLEANTLFGYGLTSFQAGQYLLAIKAFKQLRELDPDYHSLYLYLAKSFEHEEQLEEALEAVKAGIELDEFNKDLIFYAGKLSLKVGNEEQAENYFRDSLALDPEFIEAATTLNKLLLHQERYEDVLEISELFIQEGGVEPQFHWDSAISFQSIEKYKEALKQYELAYNDFKNNQDFLKDYGYFLLEEGKKSEAVTVFKRLTEKEPTNEEWISILDRLNED</sequence>
<keyword evidence="5" id="KW-1185">Reference proteome</keyword>
<name>A0A0Q9YGM8_9BACI</name>
<feature type="repeat" description="TPR" evidence="1">
    <location>
        <begin position="204"/>
        <end position="237"/>
    </location>
</feature>
<dbReference type="Proteomes" id="UP000053881">
    <property type="component" value="Unassembled WGS sequence"/>
</dbReference>
<gene>
    <name evidence="3" type="ORF">ABB05_13445</name>
    <name evidence="2" type="ORF">ACA29_05005</name>
</gene>
<evidence type="ECO:0000313" key="4">
    <source>
        <dbReference type="Proteomes" id="UP000053881"/>
    </source>
</evidence>
<keyword evidence="1" id="KW-0802">TPR repeat</keyword>
<dbReference type="PROSITE" id="PS50005">
    <property type="entry name" value="TPR"/>
    <property type="match status" value="3"/>
</dbReference>
<dbReference type="InterPro" id="IPR011990">
    <property type="entry name" value="TPR-like_helical_dom_sf"/>
</dbReference>
<evidence type="ECO:0000313" key="2">
    <source>
        <dbReference type="EMBL" id="KRG15943.1"/>
    </source>
</evidence>
<dbReference type="Proteomes" id="UP000077881">
    <property type="component" value="Unassembled WGS sequence"/>
</dbReference>
<evidence type="ECO:0000256" key="1">
    <source>
        <dbReference type="PROSITE-ProRule" id="PRU00339"/>
    </source>
</evidence>
<dbReference type="Gene3D" id="1.25.40.10">
    <property type="entry name" value="Tetratricopeptide repeat domain"/>
    <property type="match status" value="2"/>
</dbReference>
<dbReference type="PATRIC" id="fig|217031.4.peg.1684"/>
<organism evidence="2 4">
    <name type="scientific">Lederbergia galactosidilytica</name>
    <dbReference type="NCBI Taxonomy" id="217031"/>
    <lineage>
        <taxon>Bacteria</taxon>
        <taxon>Bacillati</taxon>
        <taxon>Bacillota</taxon>
        <taxon>Bacilli</taxon>
        <taxon>Bacillales</taxon>
        <taxon>Bacillaceae</taxon>
        <taxon>Lederbergia</taxon>
    </lineage>
</organism>
<dbReference type="AlphaFoldDB" id="A0A0Q9YGM8"/>
<dbReference type="STRING" id="217031.ABB05_13445"/>
<dbReference type="PANTHER" id="PTHR12558">
    <property type="entry name" value="CELL DIVISION CYCLE 16,23,27"/>
    <property type="match status" value="1"/>
</dbReference>
<dbReference type="Pfam" id="PF14559">
    <property type="entry name" value="TPR_19"/>
    <property type="match status" value="1"/>
</dbReference>
<dbReference type="SUPFAM" id="SSF48452">
    <property type="entry name" value="TPR-like"/>
    <property type="match status" value="2"/>
</dbReference>
<accession>A0A0Q9YGM8</accession>
<dbReference type="OrthoDB" id="2080803at2"/>
<protein>
    <submittedName>
        <fullName evidence="2">Uncharacterized protein</fullName>
    </submittedName>
</protein>
<feature type="repeat" description="TPR" evidence="1">
    <location>
        <begin position="374"/>
        <end position="407"/>
    </location>
</feature>
<dbReference type="EMBL" id="LDJR01000053">
    <property type="protein sequence ID" value="OAK69782.1"/>
    <property type="molecule type" value="Genomic_DNA"/>
</dbReference>
<dbReference type="SMART" id="SM00028">
    <property type="entry name" value="TPR"/>
    <property type="match status" value="5"/>
</dbReference>
<dbReference type="Pfam" id="PF13429">
    <property type="entry name" value="TPR_15"/>
    <property type="match status" value="1"/>
</dbReference>
<dbReference type="InterPro" id="IPR019734">
    <property type="entry name" value="TPR_rpt"/>
</dbReference>
<evidence type="ECO:0000313" key="5">
    <source>
        <dbReference type="Proteomes" id="UP000077881"/>
    </source>
</evidence>
<proteinExistence type="predicted"/>
<comment type="caution">
    <text evidence="2">The sequence shown here is derived from an EMBL/GenBank/DDBJ whole genome shotgun (WGS) entry which is preliminary data.</text>
</comment>
<dbReference type="PANTHER" id="PTHR12558:SF13">
    <property type="entry name" value="CELL DIVISION CYCLE PROTEIN 27 HOMOLOG"/>
    <property type="match status" value="1"/>
</dbReference>
<reference evidence="3 5" key="1">
    <citation type="submission" date="2015-05" db="EMBL/GenBank/DDBJ databases">
        <title>Comparison of genome.</title>
        <authorList>
            <person name="Zheng Z."/>
            <person name="Sun M."/>
        </authorList>
    </citation>
    <scope>NUCLEOTIDE SEQUENCE [LARGE SCALE GENOMIC DNA]</scope>
    <source>
        <strain evidence="3 5">G25-74</strain>
    </source>
</reference>
<feature type="repeat" description="TPR" evidence="1">
    <location>
        <begin position="272"/>
        <end position="305"/>
    </location>
</feature>
<reference evidence="2 4" key="2">
    <citation type="submission" date="2015-06" db="EMBL/GenBank/DDBJ databases">
        <title>Genome sequencing project of Bacillus galactosidilyticus PL133.</title>
        <authorList>
            <person name="Gaiero J."/>
            <person name="Nicol R."/>
            <person name="Habash M."/>
        </authorList>
    </citation>
    <scope>NUCLEOTIDE SEQUENCE [LARGE SCALE GENOMIC DNA]</scope>
    <source>
        <strain evidence="2 4">PL133</strain>
    </source>
</reference>
<dbReference type="Pfam" id="PF13176">
    <property type="entry name" value="TPR_7"/>
    <property type="match status" value="1"/>
</dbReference>
<dbReference type="EMBL" id="LGPB01000043">
    <property type="protein sequence ID" value="KRG15943.1"/>
    <property type="molecule type" value="Genomic_DNA"/>
</dbReference>
<evidence type="ECO:0000313" key="3">
    <source>
        <dbReference type="EMBL" id="OAK69782.1"/>
    </source>
</evidence>